<dbReference type="EMBL" id="FQWS01000002">
    <property type="protein sequence ID" value="SHH35414.1"/>
    <property type="molecule type" value="Genomic_DNA"/>
</dbReference>
<feature type="transmembrane region" description="Helical" evidence="1">
    <location>
        <begin position="16"/>
        <end position="32"/>
    </location>
</feature>
<name>A0A1M5SA74_9FLAO</name>
<keyword evidence="1" id="KW-0812">Transmembrane</keyword>
<sequence length="33" mass="3880">MNFSKNKSKRAKRSKERLAFTIFLILSAVFIFS</sequence>
<accession>A0A1M5SA74</accession>
<keyword evidence="3" id="KW-1185">Reference proteome</keyword>
<dbReference type="AlphaFoldDB" id="A0A1M5SA74"/>
<evidence type="ECO:0000313" key="3">
    <source>
        <dbReference type="Proteomes" id="UP000184522"/>
    </source>
</evidence>
<protein>
    <submittedName>
        <fullName evidence="2">Uncharacterized protein</fullName>
    </submittedName>
</protein>
<evidence type="ECO:0000256" key="1">
    <source>
        <dbReference type="SAM" id="Phobius"/>
    </source>
</evidence>
<keyword evidence="1" id="KW-0472">Membrane</keyword>
<keyword evidence="1" id="KW-1133">Transmembrane helix</keyword>
<gene>
    <name evidence="2" type="ORF">SAMN05444148_1813</name>
</gene>
<organism evidence="2 3">
    <name type="scientific">Winogradskyella jejuensis</name>
    <dbReference type="NCBI Taxonomy" id="1089305"/>
    <lineage>
        <taxon>Bacteria</taxon>
        <taxon>Pseudomonadati</taxon>
        <taxon>Bacteroidota</taxon>
        <taxon>Flavobacteriia</taxon>
        <taxon>Flavobacteriales</taxon>
        <taxon>Flavobacteriaceae</taxon>
        <taxon>Winogradskyella</taxon>
    </lineage>
</organism>
<proteinExistence type="predicted"/>
<reference evidence="3" key="1">
    <citation type="submission" date="2016-11" db="EMBL/GenBank/DDBJ databases">
        <authorList>
            <person name="Varghese N."/>
            <person name="Submissions S."/>
        </authorList>
    </citation>
    <scope>NUCLEOTIDE SEQUENCE [LARGE SCALE GENOMIC DNA]</scope>
    <source>
        <strain evidence="3">DSM 25330</strain>
    </source>
</reference>
<dbReference type="Proteomes" id="UP000184522">
    <property type="component" value="Unassembled WGS sequence"/>
</dbReference>
<evidence type="ECO:0000313" key="2">
    <source>
        <dbReference type="EMBL" id="SHH35414.1"/>
    </source>
</evidence>